<accession>A0A437MHN7</accession>
<evidence type="ECO:0000256" key="1">
    <source>
        <dbReference type="SAM" id="MobiDB-lite"/>
    </source>
</evidence>
<name>A0A437MHN7_9PROT</name>
<gene>
    <name evidence="2" type="ORF">EOD42_11225</name>
</gene>
<reference evidence="2 3" key="1">
    <citation type="submission" date="2019-01" db="EMBL/GenBank/DDBJ databases">
        <authorList>
            <person name="Chen W.-M."/>
        </authorList>
    </citation>
    <scope>NUCLEOTIDE SEQUENCE [LARGE SCALE GENOMIC DNA]</scope>
    <source>
        <strain evidence="2 3">CCP-6</strain>
    </source>
</reference>
<proteinExistence type="predicted"/>
<evidence type="ECO:0000313" key="3">
    <source>
        <dbReference type="Proteomes" id="UP000282957"/>
    </source>
</evidence>
<keyword evidence="3" id="KW-1185">Reference proteome</keyword>
<dbReference type="EMBL" id="SACL01000003">
    <property type="protein sequence ID" value="RVT97146.1"/>
    <property type="molecule type" value="Genomic_DNA"/>
</dbReference>
<evidence type="ECO:0000313" key="2">
    <source>
        <dbReference type="EMBL" id="RVT97146.1"/>
    </source>
</evidence>
<feature type="compositionally biased region" description="Basic residues" evidence="1">
    <location>
        <begin position="21"/>
        <end position="54"/>
    </location>
</feature>
<sequence>MRCRRRCWPRVPPPCRSARPPARRRPRPAHPSRGCRRPQPPARRRPPHPRRRPWCRPPRSAPGGSPRWCPG</sequence>
<feature type="compositionally biased region" description="Low complexity" evidence="1">
    <location>
        <begin position="61"/>
        <end position="71"/>
    </location>
</feature>
<organism evidence="2 3">
    <name type="scientific">Rhodovarius crocodyli</name>
    <dbReference type="NCBI Taxonomy" id="1979269"/>
    <lineage>
        <taxon>Bacteria</taxon>
        <taxon>Pseudomonadati</taxon>
        <taxon>Pseudomonadota</taxon>
        <taxon>Alphaproteobacteria</taxon>
        <taxon>Acetobacterales</taxon>
        <taxon>Roseomonadaceae</taxon>
        <taxon>Rhodovarius</taxon>
    </lineage>
</organism>
<feature type="region of interest" description="Disordered" evidence="1">
    <location>
        <begin position="16"/>
        <end position="71"/>
    </location>
</feature>
<protein>
    <submittedName>
        <fullName evidence="2">Uncharacterized protein</fullName>
    </submittedName>
</protein>
<comment type="caution">
    <text evidence="2">The sequence shown here is derived from an EMBL/GenBank/DDBJ whole genome shotgun (WGS) entry which is preliminary data.</text>
</comment>
<dbReference type="AlphaFoldDB" id="A0A437MHN7"/>
<dbReference type="Proteomes" id="UP000282957">
    <property type="component" value="Unassembled WGS sequence"/>
</dbReference>